<keyword evidence="1" id="KW-1133">Transmembrane helix</keyword>
<sequence>MKLMIEAVVVGVLVVIMGTLVSNVISLLGGSKPSSKDWNKNHVMEIALFFTGVLVHLFCEVLGINKWYCKNGNACSKK</sequence>
<organism evidence="2">
    <name type="scientific">viral metagenome</name>
    <dbReference type="NCBI Taxonomy" id="1070528"/>
    <lineage>
        <taxon>unclassified sequences</taxon>
        <taxon>metagenomes</taxon>
        <taxon>organismal metagenomes</taxon>
    </lineage>
</organism>
<name>A0A6C0F7L2_9ZZZZ</name>
<dbReference type="AlphaFoldDB" id="A0A6C0F7L2"/>
<evidence type="ECO:0000256" key="1">
    <source>
        <dbReference type="SAM" id="Phobius"/>
    </source>
</evidence>
<proteinExistence type="predicted"/>
<protein>
    <submittedName>
        <fullName evidence="2">Uncharacterized protein</fullName>
    </submittedName>
</protein>
<keyword evidence="1" id="KW-0812">Transmembrane</keyword>
<feature type="transmembrane region" description="Helical" evidence="1">
    <location>
        <begin position="7"/>
        <end position="26"/>
    </location>
</feature>
<feature type="transmembrane region" description="Helical" evidence="1">
    <location>
        <begin position="46"/>
        <end position="68"/>
    </location>
</feature>
<reference evidence="2" key="1">
    <citation type="journal article" date="2020" name="Nature">
        <title>Giant virus diversity and host interactions through global metagenomics.</title>
        <authorList>
            <person name="Schulz F."/>
            <person name="Roux S."/>
            <person name="Paez-Espino D."/>
            <person name="Jungbluth S."/>
            <person name="Walsh D.A."/>
            <person name="Denef V.J."/>
            <person name="McMahon K.D."/>
            <person name="Konstantinidis K.T."/>
            <person name="Eloe-Fadrosh E.A."/>
            <person name="Kyrpides N.C."/>
            <person name="Woyke T."/>
        </authorList>
    </citation>
    <scope>NUCLEOTIDE SEQUENCE</scope>
    <source>
        <strain evidence="2">GVMAG-S-ERX555931-87</strain>
    </source>
</reference>
<dbReference type="EMBL" id="MN738745">
    <property type="protein sequence ID" value="QHT36559.1"/>
    <property type="molecule type" value="Genomic_DNA"/>
</dbReference>
<evidence type="ECO:0000313" key="2">
    <source>
        <dbReference type="EMBL" id="QHT36559.1"/>
    </source>
</evidence>
<keyword evidence="1" id="KW-0472">Membrane</keyword>
<accession>A0A6C0F7L2</accession>